<dbReference type="PANTHER" id="PTHR46797">
    <property type="entry name" value="HTH-TYPE TRANSCRIPTIONAL REGULATOR"/>
    <property type="match status" value="1"/>
</dbReference>
<evidence type="ECO:0000313" key="6">
    <source>
        <dbReference type="Proteomes" id="UP000293331"/>
    </source>
</evidence>
<dbReference type="RefSeq" id="WP_129877373.1">
    <property type="nucleotide sequence ID" value="NZ_SEWG01000005.1"/>
</dbReference>
<proteinExistence type="predicted"/>
<dbReference type="AlphaFoldDB" id="A0A4Q5LJN4"/>
<keyword evidence="2" id="KW-0238">DNA-binding</keyword>
<accession>A0A4Q5LJN4</accession>
<dbReference type="SMART" id="SM00530">
    <property type="entry name" value="HTH_XRE"/>
    <property type="match status" value="1"/>
</dbReference>
<sequence>MDIRKKIGLRIKEYRTNLQLTQEALAFKAEIDKTYVNEVENGKRNISVINLEKLIFALEISLREFFNSEAFDGGLTK</sequence>
<dbReference type="Gene3D" id="1.10.260.40">
    <property type="entry name" value="lambda repressor-like DNA-binding domains"/>
    <property type="match status" value="1"/>
</dbReference>
<dbReference type="GO" id="GO:0005829">
    <property type="term" value="C:cytosol"/>
    <property type="evidence" value="ECO:0007669"/>
    <property type="project" value="TreeGrafter"/>
</dbReference>
<dbReference type="InterPro" id="IPR010982">
    <property type="entry name" value="Lambda_DNA-bd_dom_sf"/>
</dbReference>
<dbReference type="Proteomes" id="UP000293331">
    <property type="component" value="Unassembled WGS sequence"/>
</dbReference>
<organism evidence="5 6">
    <name type="scientific">Mucilaginibacter terrigena</name>
    <dbReference type="NCBI Taxonomy" id="2492395"/>
    <lineage>
        <taxon>Bacteria</taxon>
        <taxon>Pseudomonadati</taxon>
        <taxon>Bacteroidota</taxon>
        <taxon>Sphingobacteriia</taxon>
        <taxon>Sphingobacteriales</taxon>
        <taxon>Sphingobacteriaceae</taxon>
        <taxon>Mucilaginibacter</taxon>
    </lineage>
</organism>
<keyword evidence="3" id="KW-0804">Transcription</keyword>
<dbReference type="Pfam" id="PF01381">
    <property type="entry name" value="HTH_3"/>
    <property type="match status" value="1"/>
</dbReference>
<dbReference type="PANTHER" id="PTHR46797:SF23">
    <property type="entry name" value="HTH-TYPE TRANSCRIPTIONAL REGULATOR SUTR"/>
    <property type="match status" value="1"/>
</dbReference>
<evidence type="ECO:0000256" key="2">
    <source>
        <dbReference type="ARBA" id="ARBA00023125"/>
    </source>
</evidence>
<dbReference type="PROSITE" id="PS50943">
    <property type="entry name" value="HTH_CROC1"/>
    <property type="match status" value="1"/>
</dbReference>
<evidence type="ECO:0000256" key="1">
    <source>
        <dbReference type="ARBA" id="ARBA00023015"/>
    </source>
</evidence>
<reference evidence="5 6" key="1">
    <citation type="submission" date="2019-02" db="EMBL/GenBank/DDBJ databases">
        <title>Bacterial novel species Mucilaginibacter sp. 17JY9-4 isolated from soil.</title>
        <authorList>
            <person name="Jung H.-Y."/>
        </authorList>
    </citation>
    <scope>NUCLEOTIDE SEQUENCE [LARGE SCALE GENOMIC DNA]</scope>
    <source>
        <strain evidence="5 6">17JY9-4</strain>
    </source>
</reference>
<name>A0A4Q5LJN4_9SPHI</name>
<keyword evidence="6" id="KW-1185">Reference proteome</keyword>
<protein>
    <submittedName>
        <fullName evidence="5">XRE family transcriptional regulator</fullName>
    </submittedName>
</protein>
<dbReference type="GO" id="GO:0003700">
    <property type="term" value="F:DNA-binding transcription factor activity"/>
    <property type="evidence" value="ECO:0007669"/>
    <property type="project" value="TreeGrafter"/>
</dbReference>
<dbReference type="InterPro" id="IPR001387">
    <property type="entry name" value="Cro/C1-type_HTH"/>
</dbReference>
<gene>
    <name evidence="5" type="ORF">EWM62_14440</name>
</gene>
<comment type="caution">
    <text evidence="5">The sequence shown here is derived from an EMBL/GenBank/DDBJ whole genome shotgun (WGS) entry which is preliminary data.</text>
</comment>
<dbReference type="OrthoDB" id="9814553at2"/>
<dbReference type="InterPro" id="IPR050807">
    <property type="entry name" value="TransReg_Diox_bact_type"/>
</dbReference>
<evidence type="ECO:0000256" key="3">
    <source>
        <dbReference type="ARBA" id="ARBA00023163"/>
    </source>
</evidence>
<dbReference type="GO" id="GO:0003677">
    <property type="term" value="F:DNA binding"/>
    <property type="evidence" value="ECO:0007669"/>
    <property type="project" value="UniProtKB-KW"/>
</dbReference>
<feature type="domain" description="HTH cro/C1-type" evidence="4">
    <location>
        <begin position="11"/>
        <end position="65"/>
    </location>
</feature>
<keyword evidence="1" id="KW-0805">Transcription regulation</keyword>
<evidence type="ECO:0000259" key="4">
    <source>
        <dbReference type="PROSITE" id="PS50943"/>
    </source>
</evidence>
<dbReference type="EMBL" id="SEWG01000005">
    <property type="protein sequence ID" value="RYU89514.1"/>
    <property type="molecule type" value="Genomic_DNA"/>
</dbReference>
<dbReference type="CDD" id="cd00093">
    <property type="entry name" value="HTH_XRE"/>
    <property type="match status" value="1"/>
</dbReference>
<evidence type="ECO:0000313" key="5">
    <source>
        <dbReference type="EMBL" id="RYU89514.1"/>
    </source>
</evidence>
<dbReference type="SUPFAM" id="SSF47413">
    <property type="entry name" value="lambda repressor-like DNA-binding domains"/>
    <property type="match status" value="1"/>
</dbReference>